<dbReference type="GO" id="GO:0006355">
    <property type="term" value="P:regulation of DNA-templated transcription"/>
    <property type="evidence" value="ECO:0007669"/>
    <property type="project" value="InterPro"/>
</dbReference>
<evidence type="ECO:0000256" key="4">
    <source>
        <dbReference type="ARBA" id="ARBA00023242"/>
    </source>
</evidence>
<dbReference type="PANTHER" id="PTHR31744">
    <property type="entry name" value="PROTEIN CUP-SHAPED COTYLEDON 2-RELATED"/>
    <property type="match status" value="1"/>
</dbReference>
<keyword evidence="2" id="KW-0238">DNA-binding</keyword>
<organism evidence="6 7">
    <name type="scientific">Anisodus tanguticus</name>
    <dbReference type="NCBI Taxonomy" id="243964"/>
    <lineage>
        <taxon>Eukaryota</taxon>
        <taxon>Viridiplantae</taxon>
        <taxon>Streptophyta</taxon>
        <taxon>Embryophyta</taxon>
        <taxon>Tracheophyta</taxon>
        <taxon>Spermatophyta</taxon>
        <taxon>Magnoliopsida</taxon>
        <taxon>eudicotyledons</taxon>
        <taxon>Gunneridae</taxon>
        <taxon>Pentapetalae</taxon>
        <taxon>asterids</taxon>
        <taxon>lamiids</taxon>
        <taxon>Solanales</taxon>
        <taxon>Solanaceae</taxon>
        <taxon>Solanoideae</taxon>
        <taxon>Hyoscyameae</taxon>
        <taxon>Anisodus</taxon>
    </lineage>
</organism>
<evidence type="ECO:0000313" key="7">
    <source>
        <dbReference type="Proteomes" id="UP001291623"/>
    </source>
</evidence>
<protein>
    <recommendedName>
        <fullName evidence="5">NAC domain-containing protein</fullName>
    </recommendedName>
</protein>
<dbReference type="PANTHER" id="PTHR31744:SF221">
    <property type="entry name" value="NAC DOMAIN-CONTAINING PROTEIN 43-LIKE"/>
    <property type="match status" value="1"/>
</dbReference>
<reference evidence="6" key="1">
    <citation type="submission" date="2023-12" db="EMBL/GenBank/DDBJ databases">
        <title>Genome assembly of Anisodus tanguticus.</title>
        <authorList>
            <person name="Wang Y.-J."/>
        </authorList>
    </citation>
    <scope>NUCLEOTIDE SEQUENCE</scope>
    <source>
        <strain evidence="6">KB-2021</strain>
        <tissue evidence="6">Leaf</tissue>
    </source>
</reference>
<evidence type="ECO:0000256" key="2">
    <source>
        <dbReference type="ARBA" id="ARBA00023125"/>
    </source>
</evidence>
<proteinExistence type="predicted"/>
<dbReference type="AlphaFoldDB" id="A0AAE1REC8"/>
<evidence type="ECO:0000256" key="1">
    <source>
        <dbReference type="ARBA" id="ARBA00023015"/>
    </source>
</evidence>
<dbReference type="EMBL" id="JAVYJV010000017">
    <property type="protein sequence ID" value="KAK4349714.1"/>
    <property type="molecule type" value="Genomic_DNA"/>
</dbReference>
<keyword evidence="7" id="KW-1185">Reference proteome</keyword>
<evidence type="ECO:0000256" key="3">
    <source>
        <dbReference type="ARBA" id="ARBA00023163"/>
    </source>
</evidence>
<name>A0AAE1REC8_9SOLA</name>
<comment type="caution">
    <text evidence="6">The sequence shown here is derived from an EMBL/GenBank/DDBJ whole genome shotgun (WGS) entry which is preliminary data.</text>
</comment>
<dbReference type="Pfam" id="PF02365">
    <property type="entry name" value="NAM"/>
    <property type="match status" value="1"/>
</dbReference>
<dbReference type="Proteomes" id="UP001291623">
    <property type="component" value="Unassembled WGS sequence"/>
</dbReference>
<sequence>MKVSVNLCVGRKVVKAYVLGFKAKSTRAPPARLVRIRVVEHIRSHEDKKYPTVTRTNRATAAGFWKATGRDKVIYGNCKRIEMRKTLVFYIGRAPHGLKLDWIMHEYRLDDNSTPQEANPNTDGVIDQMLMYMGRSCKQQHDQTKHSNFPQVNNNPNIQFDNSEGNSFIYLPELVNHRPTTNKMELIHQDCSFDEIMSTGTDQHYSCMNNYHEDEEADKKNGPACDCVALDCLVASQLNGHLEISTNNTTRSNDDDVEFWRYAQSSTFDPLSHLSV</sequence>
<keyword evidence="3" id="KW-0804">Transcription</keyword>
<dbReference type="Gene3D" id="2.170.150.80">
    <property type="entry name" value="NAC domain"/>
    <property type="match status" value="1"/>
</dbReference>
<keyword evidence="4" id="KW-0539">Nucleus</keyword>
<dbReference type="InterPro" id="IPR036093">
    <property type="entry name" value="NAC_dom_sf"/>
</dbReference>
<keyword evidence="1" id="KW-0805">Transcription regulation</keyword>
<dbReference type="SUPFAM" id="SSF101941">
    <property type="entry name" value="NAC domain"/>
    <property type="match status" value="1"/>
</dbReference>
<feature type="domain" description="NAC" evidence="5">
    <location>
        <begin position="1"/>
        <end position="132"/>
    </location>
</feature>
<dbReference type="PROSITE" id="PS51005">
    <property type="entry name" value="NAC"/>
    <property type="match status" value="1"/>
</dbReference>
<gene>
    <name evidence="6" type="ORF">RND71_032469</name>
</gene>
<evidence type="ECO:0000313" key="6">
    <source>
        <dbReference type="EMBL" id="KAK4349714.1"/>
    </source>
</evidence>
<accession>A0AAE1REC8</accession>
<dbReference type="GO" id="GO:0003677">
    <property type="term" value="F:DNA binding"/>
    <property type="evidence" value="ECO:0007669"/>
    <property type="project" value="UniProtKB-KW"/>
</dbReference>
<dbReference type="InterPro" id="IPR003441">
    <property type="entry name" value="NAC-dom"/>
</dbReference>
<evidence type="ECO:0000259" key="5">
    <source>
        <dbReference type="PROSITE" id="PS51005"/>
    </source>
</evidence>